<proteinExistence type="predicted"/>
<name>A0AAD9NAB2_9ANNE</name>
<gene>
    <name evidence="2" type="ORF">LSH36_144g03017</name>
</gene>
<comment type="caution">
    <text evidence="2">The sequence shown here is derived from an EMBL/GenBank/DDBJ whole genome shotgun (WGS) entry which is preliminary data.</text>
</comment>
<dbReference type="InterPro" id="IPR048365">
    <property type="entry name" value="TNP-like_RNaseH_N"/>
</dbReference>
<evidence type="ECO:0000313" key="2">
    <source>
        <dbReference type="EMBL" id="KAK2159879.1"/>
    </source>
</evidence>
<dbReference type="Proteomes" id="UP001208570">
    <property type="component" value="Unassembled WGS sequence"/>
</dbReference>
<feature type="domain" description="Transposable element P transposase-like RNase H" evidence="1">
    <location>
        <begin position="7"/>
        <end position="115"/>
    </location>
</feature>
<accession>A0AAD9NAB2</accession>
<protein>
    <recommendedName>
        <fullName evidence="1">Transposable element P transposase-like RNase H domain-containing protein</fullName>
    </recommendedName>
</protein>
<sequence length="203" mass="22852">MKSASWSESSKLVAVVIDEMALKEGLSYDKGRDLIEGFIPAGKQLANHALVHMVRGLTEKWKQAVGYFLSSGPISAADIKVHLLECITRFKDVGLKVVVIIVDQGSNNRNLFQSLLRCTIDKPFFVYNNNKVILLYDPSHLLKKEVSHTAIFINTFDKLFNRFNSCRLSSGAQMEYALSETSGHLEFLQKMLPWIRSVKSKGN</sequence>
<organism evidence="2 3">
    <name type="scientific">Paralvinella palmiformis</name>
    <dbReference type="NCBI Taxonomy" id="53620"/>
    <lineage>
        <taxon>Eukaryota</taxon>
        <taxon>Metazoa</taxon>
        <taxon>Spiralia</taxon>
        <taxon>Lophotrochozoa</taxon>
        <taxon>Annelida</taxon>
        <taxon>Polychaeta</taxon>
        <taxon>Sedentaria</taxon>
        <taxon>Canalipalpata</taxon>
        <taxon>Terebellida</taxon>
        <taxon>Terebelliformia</taxon>
        <taxon>Alvinellidae</taxon>
        <taxon>Paralvinella</taxon>
    </lineage>
</organism>
<dbReference type="Pfam" id="PF21787">
    <property type="entry name" value="TNP-like_RNaseH_N"/>
    <property type="match status" value="1"/>
</dbReference>
<dbReference type="AlphaFoldDB" id="A0AAD9NAB2"/>
<reference evidence="2" key="1">
    <citation type="journal article" date="2023" name="Mol. Biol. Evol.">
        <title>Third-Generation Sequencing Reveals the Adaptive Role of the Epigenome in Three Deep-Sea Polychaetes.</title>
        <authorList>
            <person name="Perez M."/>
            <person name="Aroh O."/>
            <person name="Sun Y."/>
            <person name="Lan Y."/>
            <person name="Juniper S.K."/>
            <person name="Young C.R."/>
            <person name="Angers B."/>
            <person name="Qian P.Y."/>
        </authorList>
    </citation>
    <scope>NUCLEOTIDE SEQUENCE</scope>
    <source>
        <strain evidence="2">P08H-3</strain>
    </source>
</reference>
<evidence type="ECO:0000313" key="3">
    <source>
        <dbReference type="Proteomes" id="UP001208570"/>
    </source>
</evidence>
<evidence type="ECO:0000259" key="1">
    <source>
        <dbReference type="Pfam" id="PF21787"/>
    </source>
</evidence>
<keyword evidence="3" id="KW-1185">Reference proteome</keyword>
<dbReference type="EMBL" id="JAODUP010000144">
    <property type="protein sequence ID" value="KAK2159879.1"/>
    <property type="molecule type" value="Genomic_DNA"/>
</dbReference>